<evidence type="ECO:0000259" key="2">
    <source>
        <dbReference type="Pfam" id="PF00899"/>
    </source>
</evidence>
<organism evidence="3 4">
    <name type="scientific">Jiangella ureilytica</name>
    <dbReference type="NCBI Taxonomy" id="2530374"/>
    <lineage>
        <taxon>Bacteria</taxon>
        <taxon>Bacillati</taxon>
        <taxon>Actinomycetota</taxon>
        <taxon>Actinomycetes</taxon>
        <taxon>Jiangellales</taxon>
        <taxon>Jiangellaceae</taxon>
        <taxon>Jiangella</taxon>
    </lineage>
</organism>
<gene>
    <name evidence="3" type="ORF">E1212_04570</name>
</gene>
<feature type="domain" description="THIF-type NAD/FAD binding fold" evidence="2">
    <location>
        <begin position="85"/>
        <end position="220"/>
    </location>
</feature>
<dbReference type="InterPro" id="IPR000594">
    <property type="entry name" value="ThiF_NAD_FAD-bd"/>
</dbReference>
<dbReference type="InterPro" id="IPR045886">
    <property type="entry name" value="ThiF/MoeB/HesA"/>
</dbReference>
<feature type="domain" description="Nitroreductase" evidence="1">
    <location>
        <begin position="354"/>
        <end position="386"/>
    </location>
</feature>
<dbReference type="SUPFAM" id="SSF55469">
    <property type="entry name" value="FMN-dependent nitroreductase-like"/>
    <property type="match status" value="2"/>
</dbReference>
<dbReference type="InterPro" id="IPR000415">
    <property type="entry name" value="Nitroreductase-like"/>
</dbReference>
<protein>
    <submittedName>
        <fullName evidence="3">Rv1355c family protein</fullName>
    </submittedName>
</protein>
<dbReference type="EMBL" id="SMKL01000007">
    <property type="protein sequence ID" value="TDC53763.1"/>
    <property type="molecule type" value="Genomic_DNA"/>
</dbReference>
<comment type="caution">
    <text evidence="3">The sequence shown here is derived from an EMBL/GenBank/DDBJ whole genome shotgun (WGS) entry which is preliminary data.</text>
</comment>
<dbReference type="AlphaFoldDB" id="A0A4R4RYI2"/>
<dbReference type="Gene3D" id="3.40.50.720">
    <property type="entry name" value="NAD(P)-binding Rossmann-like Domain"/>
    <property type="match status" value="1"/>
</dbReference>
<dbReference type="OrthoDB" id="5149792at2"/>
<dbReference type="PANTHER" id="PTHR43267">
    <property type="entry name" value="TRNA THREONYLCARBAMOYLADENOSINE DEHYDRATASE"/>
    <property type="match status" value="1"/>
</dbReference>
<dbReference type="InterPro" id="IPR029479">
    <property type="entry name" value="Nitroreductase"/>
</dbReference>
<dbReference type="RefSeq" id="WP_131979781.1">
    <property type="nucleotide sequence ID" value="NZ_SMKL01000007.1"/>
</dbReference>
<reference evidence="3 4" key="1">
    <citation type="submission" date="2019-02" db="EMBL/GenBank/DDBJ databases">
        <title>Draft genome sequences of novel Actinobacteria.</title>
        <authorList>
            <person name="Sahin N."/>
            <person name="Ay H."/>
            <person name="Saygin H."/>
        </authorList>
    </citation>
    <scope>NUCLEOTIDE SEQUENCE [LARGE SCALE GENOMIC DNA]</scope>
    <source>
        <strain evidence="3 4">KC603</strain>
    </source>
</reference>
<dbReference type="GO" id="GO:0061503">
    <property type="term" value="F:tRNA threonylcarbamoyladenosine dehydratase"/>
    <property type="evidence" value="ECO:0007669"/>
    <property type="project" value="TreeGrafter"/>
</dbReference>
<keyword evidence="4" id="KW-1185">Reference proteome</keyword>
<dbReference type="CDD" id="cd01483">
    <property type="entry name" value="E1_enzyme_family"/>
    <property type="match status" value="1"/>
</dbReference>
<dbReference type="NCBIfam" id="NF005901">
    <property type="entry name" value="PRK07877.1"/>
    <property type="match status" value="1"/>
</dbReference>
<dbReference type="InterPro" id="IPR035985">
    <property type="entry name" value="Ubiquitin-activating_enz"/>
</dbReference>
<accession>A0A4R4RYI2</accession>
<evidence type="ECO:0000313" key="3">
    <source>
        <dbReference type="EMBL" id="TDC53763.1"/>
    </source>
</evidence>
<sequence length="710" mass="77439">MTDATNGASWRPELVDDPSLLAGLRTDPTVQVVDTIEQQRRDLARLLSAPSPEIVDEPTRWYFYPWRRTLVHLLGPEAFQTLRTNRNRNKITAEEQQRLRRLSVGVVGLSVGHAIAHTLALERSCGHIRLADFDEIELSNLNRIPATIFDLGVNKAVVAARRIAELDPYLEVSIEPSGVTLESIDDFLNGLDIVVEECDSFDLKLAVREAARRHRLPVIMETSDRGLLDVERYDLEPNRPLFHGLLGEARPADLAGLSTHDRVPYVMRVLEPAELSASMAASMAEVDESLNTWPQLGGDITLGAASVAAAVRRLALGAPLSSGRARVDLDVVLSKLAEPPAAAAADLGADLVRDPEPVPAESRAAVAHAARLAPSGGNTQPWLFTLGPEGLDIDLDPAQTSTLDVAYRGSHVAIGAALFNARVAAARHGLLGDVEIRPDGDRVARLRFGAGTDPELAALYDGMLRRVSNRHFHEPVPLPAGTGAVLGAAAAAEDAELHLVTDRDRLHELAELLGESDRLRYLTEHLHREMMRELRWPGIDALDWGIDVRTLELDRSDLAKLSVARRADVMAVLAEQDLGRALGESTRDRIDAAAGLAVLSVAGSSQADYVRGGQAVERVWIEAERLGLAVHPTSPVFIYAVDDADYEELSPRYADRLRRLHDEFGGVTGLDRRHVALVMRIGYAPNVSVRSRRLSAHRTVRDALEAGSNL</sequence>
<dbReference type="GO" id="GO:0016491">
    <property type="term" value="F:oxidoreductase activity"/>
    <property type="evidence" value="ECO:0007669"/>
    <property type="project" value="InterPro"/>
</dbReference>
<dbReference type="SUPFAM" id="SSF69572">
    <property type="entry name" value="Activating enzymes of the ubiquitin-like proteins"/>
    <property type="match status" value="1"/>
</dbReference>
<dbReference type="GO" id="GO:0061504">
    <property type="term" value="P:cyclic threonylcarbamoyladenosine biosynthetic process"/>
    <property type="evidence" value="ECO:0007669"/>
    <property type="project" value="TreeGrafter"/>
</dbReference>
<evidence type="ECO:0000259" key="1">
    <source>
        <dbReference type="Pfam" id="PF00881"/>
    </source>
</evidence>
<dbReference type="Pfam" id="PF00881">
    <property type="entry name" value="Nitroreductase"/>
    <property type="match status" value="1"/>
</dbReference>
<dbReference type="GO" id="GO:0008641">
    <property type="term" value="F:ubiquitin-like modifier activating enzyme activity"/>
    <property type="evidence" value="ECO:0007669"/>
    <property type="project" value="InterPro"/>
</dbReference>
<dbReference type="Gene3D" id="3.40.109.10">
    <property type="entry name" value="NADH Oxidase"/>
    <property type="match status" value="2"/>
</dbReference>
<proteinExistence type="predicted"/>
<dbReference type="PANTHER" id="PTHR43267:SF3">
    <property type="entry name" value="THIF PROTEIN"/>
    <property type="match status" value="1"/>
</dbReference>
<dbReference type="Proteomes" id="UP000295621">
    <property type="component" value="Unassembled WGS sequence"/>
</dbReference>
<dbReference type="Pfam" id="PF00899">
    <property type="entry name" value="ThiF"/>
    <property type="match status" value="1"/>
</dbReference>
<evidence type="ECO:0000313" key="4">
    <source>
        <dbReference type="Proteomes" id="UP000295621"/>
    </source>
</evidence>
<name>A0A4R4RYI2_9ACTN</name>